<comment type="caution">
    <text evidence="1">The sequence shown here is derived from an EMBL/GenBank/DDBJ whole genome shotgun (WGS) entry which is preliminary data.</text>
</comment>
<reference evidence="1" key="1">
    <citation type="submission" date="2023-04" db="EMBL/GenBank/DDBJ databases">
        <title>A chromosome-level genome assembly of the parasitoid wasp Eretmocerus hayati.</title>
        <authorList>
            <person name="Zhong Y."/>
            <person name="Liu S."/>
            <person name="Liu Y."/>
        </authorList>
    </citation>
    <scope>NUCLEOTIDE SEQUENCE</scope>
    <source>
        <strain evidence="1">ZJU_SS_LIU_2023</strain>
    </source>
</reference>
<dbReference type="EMBL" id="CM056743">
    <property type="protein sequence ID" value="KAJ8670722.1"/>
    <property type="molecule type" value="Genomic_DNA"/>
</dbReference>
<protein>
    <submittedName>
        <fullName evidence="1">Uncharacterized protein</fullName>
    </submittedName>
</protein>
<evidence type="ECO:0000313" key="1">
    <source>
        <dbReference type="EMBL" id="KAJ8670722.1"/>
    </source>
</evidence>
<accession>A0ACC2NKG6</accession>
<name>A0ACC2NKG6_9HYME</name>
<sequence length="197" mass="22199">MPHNIHRELGECKGQFVKEREKEKVVNFMARIDGKRGQRRKMSDPESETCVPTKKSKLTEMEGCRMVNVPKVAKDLWCKRCDNSISLHYVVHEQQHGVASKLHVQCHHCADIVQVETGEKKSKFDDTNLKLAVGMLDAGIGETKVNTVMSAINIPTVSATAMKRYERRVGQALETLALSSCEEALIEEKALTIEMMM</sequence>
<keyword evidence="2" id="KW-1185">Reference proteome</keyword>
<proteinExistence type="predicted"/>
<evidence type="ECO:0000313" key="2">
    <source>
        <dbReference type="Proteomes" id="UP001239111"/>
    </source>
</evidence>
<organism evidence="1 2">
    <name type="scientific">Eretmocerus hayati</name>
    <dbReference type="NCBI Taxonomy" id="131215"/>
    <lineage>
        <taxon>Eukaryota</taxon>
        <taxon>Metazoa</taxon>
        <taxon>Ecdysozoa</taxon>
        <taxon>Arthropoda</taxon>
        <taxon>Hexapoda</taxon>
        <taxon>Insecta</taxon>
        <taxon>Pterygota</taxon>
        <taxon>Neoptera</taxon>
        <taxon>Endopterygota</taxon>
        <taxon>Hymenoptera</taxon>
        <taxon>Apocrita</taxon>
        <taxon>Proctotrupomorpha</taxon>
        <taxon>Chalcidoidea</taxon>
        <taxon>Aphelinidae</taxon>
        <taxon>Aphelininae</taxon>
        <taxon>Eretmocerus</taxon>
    </lineage>
</organism>
<gene>
    <name evidence="1" type="ORF">QAD02_001981</name>
</gene>
<dbReference type="Proteomes" id="UP001239111">
    <property type="component" value="Chromosome 3"/>
</dbReference>